<gene>
    <name evidence="9" type="ORF">WT57_30220</name>
</gene>
<proteinExistence type="inferred from homology"/>
<dbReference type="PANTHER" id="PTHR30151">
    <property type="entry name" value="ALKANE SULFONATE ABC TRANSPORTER-RELATED, MEMBRANE SUBUNIT"/>
    <property type="match status" value="1"/>
</dbReference>
<feature type="transmembrane region" description="Helical" evidence="7">
    <location>
        <begin position="135"/>
        <end position="154"/>
    </location>
</feature>
<keyword evidence="5 7" id="KW-1133">Transmembrane helix</keyword>
<reference evidence="9 10" key="1">
    <citation type="submission" date="2015-11" db="EMBL/GenBank/DDBJ databases">
        <title>Expanding the genomic diversity of Burkholderia species for the development of highly accurate diagnostics.</title>
        <authorList>
            <person name="Sahl J."/>
            <person name="Keim P."/>
            <person name="Wagner D."/>
        </authorList>
    </citation>
    <scope>NUCLEOTIDE SEQUENCE [LARGE SCALE GENOMIC DNA]</scope>
    <source>
        <strain evidence="9 10">MSMB574WGS</strain>
    </source>
</reference>
<keyword evidence="2 7" id="KW-0813">Transport</keyword>
<dbReference type="RefSeq" id="WP_060251284.1">
    <property type="nucleotide sequence ID" value="NZ_LPJO01000019.1"/>
</dbReference>
<accession>A0A132ESY1</accession>
<dbReference type="EMBL" id="LPJX01000069">
    <property type="protein sequence ID" value="KWF57912.1"/>
    <property type="molecule type" value="Genomic_DNA"/>
</dbReference>
<evidence type="ECO:0000256" key="5">
    <source>
        <dbReference type="ARBA" id="ARBA00022989"/>
    </source>
</evidence>
<keyword evidence="3" id="KW-1003">Cell membrane</keyword>
<dbReference type="SUPFAM" id="SSF161098">
    <property type="entry name" value="MetI-like"/>
    <property type="match status" value="1"/>
</dbReference>
<evidence type="ECO:0000256" key="4">
    <source>
        <dbReference type="ARBA" id="ARBA00022692"/>
    </source>
</evidence>
<evidence type="ECO:0000256" key="7">
    <source>
        <dbReference type="RuleBase" id="RU363032"/>
    </source>
</evidence>
<dbReference type="PROSITE" id="PS50928">
    <property type="entry name" value="ABC_TM1"/>
    <property type="match status" value="1"/>
</dbReference>
<comment type="subcellular location">
    <subcellularLocation>
        <location evidence="1 7">Cell membrane</location>
        <topology evidence="1 7">Multi-pass membrane protein</topology>
    </subcellularLocation>
</comment>
<keyword evidence="4 7" id="KW-0812">Transmembrane</keyword>
<comment type="similarity">
    <text evidence="7">Belongs to the binding-protein-dependent transport system permease family.</text>
</comment>
<dbReference type="Gene3D" id="1.10.3720.10">
    <property type="entry name" value="MetI-like"/>
    <property type="match status" value="1"/>
</dbReference>
<evidence type="ECO:0000313" key="9">
    <source>
        <dbReference type="EMBL" id="KWF57912.1"/>
    </source>
</evidence>
<keyword evidence="6 7" id="KW-0472">Membrane</keyword>
<feature type="transmembrane region" description="Helical" evidence="7">
    <location>
        <begin position="225"/>
        <end position="245"/>
    </location>
</feature>
<feature type="transmembrane region" description="Helical" evidence="7">
    <location>
        <begin position="175"/>
        <end position="205"/>
    </location>
</feature>
<name>A0A132ESY1_9BURK</name>
<dbReference type="AlphaFoldDB" id="A0A132ESY1"/>
<sequence length="269" mass="29027">MTTKTSTTGGVAARAWRSIAPWLVPLALLVVWEVGARVGWLSTRVLPEPVAVVRAAWSLVTSGEMWANVKVSTWRALFGFAIGGGVGLALGLATGLSKAAEVALDSTIQMIRNIPALAMIPLVILWFGIDEKAKLFLVALGVFFPVYINTYHGIRSVDANLIEMAKSYGVRGFALYRDVVLPGALPSILVGVRFALGLMWVMLIVAETISAQSGIGYMTMNAREFLQTDVVVVGILLYAVLGKLADVLAKWIERVTLRWHPAYQSGAKA</sequence>
<evidence type="ECO:0000256" key="1">
    <source>
        <dbReference type="ARBA" id="ARBA00004651"/>
    </source>
</evidence>
<organism evidence="9 10">
    <name type="scientific">Burkholderia pseudomultivorans</name>
    <dbReference type="NCBI Taxonomy" id="1207504"/>
    <lineage>
        <taxon>Bacteria</taxon>
        <taxon>Pseudomonadati</taxon>
        <taxon>Pseudomonadota</taxon>
        <taxon>Betaproteobacteria</taxon>
        <taxon>Burkholderiales</taxon>
        <taxon>Burkholderiaceae</taxon>
        <taxon>Burkholderia</taxon>
        <taxon>Burkholderia cepacia complex</taxon>
    </lineage>
</organism>
<feature type="transmembrane region" description="Helical" evidence="7">
    <location>
        <begin position="76"/>
        <end position="98"/>
    </location>
</feature>
<dbReference type="InterPro" id="IPR000515">
    <property type="entry name" value="MetI-like"/>
</dbReference>
<evidence type="ECO:0000256" key="2">
    <source>
        <dbReference type="ARBA" id="ARBA00022448"/>
    </source>
</evidence>
<evidence type="ECO:0000256" key="6">
    <source>
        <dbReference type="ARBA" id="ARBA00023136"/>
    </source>
</evidence>
<dbReference type="GO" id="GO:0042918">
    <property type="term" value="P:alkanesulfonate transmembrane transport"/>
    <property type="evidence" value="ECO:0007669"/>
    <property type="project" value="UniProtKB-ARBA"/>
</dbReference>
<dbReference type="Pfam" id="PF00528">
    <property type="entry name" value="BPD_transp_1"/>
    <property type="match status" value="1"/>
</dbReference>
<evidence type="ECO:0000259" key="8">
    <source>
        <dbReference type="PROSITE" id="PS50928"/>
    </source>
</evidence>
<protein>
    <submittedName>
        <fullName evidence="9">ABC transporter permease</fullName>
    </submittedName>
</protein>
<feature type="transmembrane region" description="Helical" evidence="7">
    <location>
        <begin position="110"/>
        <end position="129"/>
    </location>
</feature>
<dbReference type="InterPro" id="IPR035906">
    <property type="entry name" value="MetI-like_sf"/>
</dbReference>
<dbReference type="Proteomes" id="UP000061512">
    <property type="component" value="Unassembled WGS sequence"/>
</dbReference>
<feature type="domain" description="ABC transmembrane type-1" evidence="8">
    <location>
        <begin position="69"/>
        <end position="249"/>
    </location>
</feature>
<comment type="caution">
    <text evidence="9">The sequence shown here is derived from an EMBL/GenBank/DDBJ whole genome shotgun (WGS) entry which is preliminary data.</text>
</comment>
<dbReference type="PANTHER" id="PTHR30151:SF38">
    <property type="entry name" value="ALIPHATIC SULFONATES TRANSPORT PERMEASE PROTEIN SSUC-RELATED"/>
    <property type="match status" value="1"/>
</dbReference>
<dbReference type="FunFam" id="1.10.3720.10:FF:000003">
    <property type="entry name" value="Aliphatic sulfonate ABC transporter permease"/>
    <property type="match status" value="1"/>
</dbReference>
<evidence type="ECO:0000256" key="3">
    <source>
        <dbReference type="ARBA" id="ARBA00022475"/>
    </source>
</evidence>
<dbReference type="GO" id="GO:0005886">
    <property type="term" value="C:plasma membrane"/>
    <property type="evidence" value="ECO:0007669"/>
    <property type="project" value="UniProtKB-SubCell"/>
</dbReference>
<evidence type="ECO:0000313" key="10">
    <source>
        <dbReference type="Proteomes" id="UP000061512"/>
    </source>
</evidence>
<dbReference type="NCBIfam" id="NF008470">
    <property type="entry name" value="PRK11365.1"/>
    <property type="match status" value="1"/>
</dbReference>
<dbReference type="CDD" id="cd06261">
    <property type="entry name" value="TM_PBP2"/>
    <property type="match status" value="1"/>
</dbReference>